<proteinExistence type="predicted"/>
<sequence>MDDTMIGRFLSELPWDDPSRKPRGRPMLRRFNNYDKYSSYQELLGCGGEGLFYRFQAWTYKPDYCRSIGVSKSRWPYIMSFAHECRALARPDSMGENGTWSVSATGGSNYLMSSSNKSSANEAPKDIPAGPSSRTTSRTG</sequence>
<organism evidence="2 3">
    <name type="scientific">Aspergillus novoparasiticus</name>
    <dbReference type="NCBI Taxonomy" id="986946"/>
    <lineage>
        <taxon>Eukaryota</taxon>
        <taxon>Fungi</taxon>
        <taxon>Dikarya</taxon>
        <taxon>Ascomycota</taxon>
        <taxon>Pezizomycotina</taxon>
        <taxon>Eurotiomycetes</taxon>
        <taxon>Eurotiomycetidae</taxon>
        <taxon>Eurotiales</taxon>
        <taxon>Aspergillaceae</taxon>
        <taxon>Aspergillus</taxon>
        <taxon>Aspergillus subgen. Circumdati</taxon>
    </lineage>
</organism>
<keyword evidence="3" id="KW-1185">Reference proteome</keyword>
<feature type="compositionally biased region" description="Low complexity" evidence="1">
    <location>
        <begin position="111"/>
        <end position="121"/>
    </location>
</feature>
<dbReference type="AlphaFoldDB" id="A0A5N6ECG5"/>
<protein>
    <submittedName>
        <fullName evidence="2">Uncharacterized protein</fullName>
    </submittedName>
</protein>
<evidence type="ECO:0000313" key="3">
    <source>
        <dbReference type="Proteomes" id="UP000326799"/>
    </source>
</evidence>
<dbReference type="EMBL" id="ML733534">
    <property type="protein sequence ID" value="KAB8214494.1"/>
    <property type="molecule type" value="Genomic_DNA"/>
</dbReference>
<feature type="region of interest" description="Disordered" evidence="1">
    <location>
        <begin position="111"/>
        <end position="140"/>
    </location>
</feature>
<name>A0A5N6ECG5_9EURO</name>
<gene>
    <name evidence="2" type="ORF">BDV33DRAFT_209238</name>
</gene>
<accession>A0A5N6ECG5</accession>
<evidence type="ECO:0000313" key="2">
    <source>
        <dbReference type="EMBL" id="KAB8214494.1"/>
    </source>
</evidence>
<dbReference type="Proteomes" id="UP000326799">
    <property type="component" value="Unassembled WGS sequence"/>
</dbReference>
<evidence type="ECO:0000256" key="1">
    <source>
        <dbReference type="SAM" id="MobiDB-lite"/>
    </source>
</evidence>
<reference evidence="2 3" key="1">
    <citation type="submission" date="2019-04" db="EMBL/GenBank/DDBJ databases">
        <title>Fungal friends and foes A comparative genomics study of 23 Aspergillus species from section Flavi.</title>
        <authorList>
            <consortium name="DOE Joint Genome Institute"/>
            <person name="Kjaerbolling I."/>
            <person name="Vesth T.C."/>
            <person name="Frisvad J.C."/>
            <person name="Nybo J.L."/>
            <person name="Theobald S."/>
            <person name="Kildgaard S."/>
            <person name="Petersen T.I."/>
            <person name="Kuo A."/>
            <person name="Sato A."/>
            <person name="Lyhne E.K."/>
            <person name="Kogle M.E."/>
            <person name="Wiebenga A."/>
            <person name="Kun R.S."/>
            <person name="Lubbers R.J."/>
            <person name="Makela M.R."/>
            <person name="Barry K."/>
            <person name="Chovatia M."/>
            <person name="Clum A."/>
            <person name="Daum C."/>
            <person name="Haridas S."/>
            <person name="He G."/>
            <person name="LaButti K."/>
            <person name="Lipzen A."/>
            <person name="Mondo S."/>
            <person name="Pangilinan J."/>
            <person name="Riley R."/>
            <person name="Salamov A."/>
            <person name="Simmons B.A."/>
            <person name="Magnuson J.K."/>
            <person name="Henrissat B."/>
            <person name="Mortensen U.H."/>
            <person name="Larsen T.O."/>
            <person name="De vries R.P."/>
            <person name="Grigoriev I.V."/>
            <person name="Machida M."/>
            <person name="Baker S.E."/>
            <person name="Andersen M.R."/>
        </authorList>
    </citation>
    <scope>NUCLEOTIDE SEQUENCE [LARGE SCALE GENOMIC DNA]</scope>
    <source>
        <strain evidence="2 3">CBS 126849</strain>
    </source>
</reference>